<dbReference type="Gene3D" id="3.30.428.10">
    <property type="entry name" value="HIT-like"/>
    <property type="match status" value="1"/>
</dbReference>
<name>A0A8W8LPR0_MAGGI</name>
<dbReference type="AlphaFoldDB" id="A0A8W8LPR0"/>
<dbReference type="EC" id="3.6.1.59" evidence="5 15"/>
<keyword evidence="12" id="KW-0508">mRNA splicing</keyword>
<dbReference type="PANTHER" id="PTHR12978:SF0">
    <property type="entry name" value="M7GPPPX DIPHOSPHATASE"/>
    <property type="match status" value="1"/>
</dbReference>
<sequence>MAVEPNAKKRKSDDNKHSTEILSFAGFDFCKVLKNDLRSKTAFIHSQFEGKDAVILMEKTAFDANIVQEMLTEKTELVETLKNDVYSTYKTFPDKTLNGMKTTLIYPATKQHIAKYSEQEFHIVQESGEDYKKVTLPYVKNKALSNQWVYNILNKETEADRIVFEDTCPDSGFILLPDMKWDRKDMDALYLQALVHRRDILSLRDLDQSHLPLLKNILEKGLSAIKEKYGIPANKVRSYLHYQPSYYHLHVHFAHIKLDNPGFEADRAHLLTDVIENIEMKSLYYKEKTLVFKVREDDHLYKAFLEHGCIQK</sequence>
<reference evidence="18" key="1">
    <citation type="submission" date="2022-08" db="UniProtKB">
        <authorList>
            <consortium name="EnsemblMetazoa"/>
        </authorList>
    </citation>
    <scope>IDENTIFICATION</scope>
    <source>
        <strain evidence="18">05x7-T-G4-1.051#20</strain>
    </source>
</reference>
<evidence type="ECO:0000256" key="9">
    <source>
        <dbReference type="ARBA" id="ARBA00022664"/>
    </source>
</evidence>
<evidence type="ECO:0000256" key="7">
    <source>
        <dbReference type="ARBA" id="ARBA00022490"/>
    </source>
</evidence>
<keyword evidence="11" id="KW-0007">Acetylation</keyword>
<dbReference type="PANTHER" id="PTHR12978">
    <property type="entry name" value="HISTIDINE TRIAD HIT PROTEIN MEMBER"/>
    <property type="match status" value="1"/>
</dbReference>
<dbReference type="FunFam" id="3.30.428.10:FF:000006">
    <property type="entry name" value="m7GpppX diphosphatase"/>
    <property type="match status" value="1"/>
</dbReference>
<evidence type="ECO:0000256" key="15">
    <source>
        <dbReference type="PIRNR" id="PIRNR028973"/>
    </source>
</evidence>
<dbReference type="SMR" id="A0A8W8LPR0"/>
<evidence type="ECO:0000256" key="14">
    <source>
        <dbReference type="ARBA" id="ARBA00048222"/>
    </source>
</evidence>
<evidence type="ECO:0000256" key="11">
    <source>
        <dbReference type="ARBA" id="ARBA00022990"/>
    </source>
</evidence>
<dbReference type="InterPro" id="IPR008594">
    <property type="entry name" value="DcpS/DCS2"/>
</dbReference>
<dbReference type="Proteomes" id="UP000005408">
    <property type="component" value="Unassembled WGS sequence"/>
</dbReference>
<keyword evidence="10 15" id="KW-0378">Hydrolase</keyword>
<dbReference type="GO" id="GO:0006397">
    <property type="term" value="P:mRNA processing"/>
    <property type="evidence" value="ECO:0007669"/>
    <property type="project" value="UniProtKB-KW"/>
</dbReference>
<evidence type="ECO:0000313" key="18">
    <source>
        <dbReference type="EnsemblMetazoa" id="G29406.1:cds"/>
    </source>
</evidence>
<evidence type="ECO:0000256" key="8">
    <source>
        <dbReference type="ARBA" id="ARBA00022553"/>
    </source>
</evidence>
<feature type="binding site" evidence="17">
    <location>
        <position position="148"/>
    </location>
    <ligand>
        <name>substrate</name>
    </ligand>
</feature>
<feature type="binding site" evidence="17">
    <location>
        <begin position="241"/>
        <end position="252"/>
    </location>
    <ligand>
        <name>substrate</name>
    </ligand>
</feature>
<keyword evidence="8" id="KW-0597">Phosphoprotein</keyword>
<feature type="binding site" evidence="17">
    <location>
        <position position="178"/>
    </location>
    <ligand>
        <name>substrate</name>
    </ligand>
</feature>
<dbReference type="KEGG" id="crg:105342540"/>
<keyword evidence="19" id="KW-1185">Reference proteome</keyword>
<keyword evidence="13 15" id="KW-0539">Nucleus</keyword>
<evidence type="ECO:0000256" key="17">
    <source>
        <dbReference type="PIRSR" id="PIRSR028973-2"/>
    </source>
</evidence>
<keyword evidence="9 15" id="KW-0507">mRNA processing</keyword>
<dbReference type="GO" id="GO:0000290">
    <property type="term" value="P:deadenylation-dependent decapping of nuclear-transcribed mRNA"/>
    <property type="evidence" value="ECO:0007669"/>
    <property type="project" value="UniProtKB-UniRule"/>
</dbReference>
<dbReference type="OrthoDB" id="10264956at2759"/>
<evidence type="ECO:0000256" key="5">
    <source>
        <dbReference type="ARBA" id="ARBA00012520"/>
    </source>
</evidence>
<evidence type="ECO:0000256" key="4">
    <source>
        <dbReference type="ARBA" id="ARBA00011140"/>
    </source>
</evidence>
<evidence type="ECO:0000256" key="10">
    <source>
        <dbReference type="ARBA" id="ARBA00022801"/>
    </source>
</evidence>
<comment type="subcellular location">
    <subcellularLocation>
        <location evidence="2">Cytoplasm</location>
    </subcellularLocation>
    <subcellularLocation>
        <location evidence="1 15">Nucleus</location>
    </subcellularLocation>
</comment>
<evidence type="ECO:0000256" key="1">
    <source>
        <dbReference type="ARBA" id="ARBA00004123"/>
    </source>
</evidence>
<comment type="function">
    <text evidence="15">Decapping scavenger enzyme that catalyzes the cleavage of a residual cap structure following the degradation of mRNAs by the 3'-&gt;5' exosome-mediated mRNA decay pathway.</text>
</comment>
<feature type="active site" description="Nucleophile" evidence="16">
    <location>
        <position position="250"/>
    </location>
</feature>
<keyword evidence="7" id="KW-0963">Cytoplasm</keyword>
<proteinExistence type="inferred from homology"/>
<dbReference type="InterPro" id="IPR011145">
    <property type="entry name" value="Scavenger_mRNA_decap_enz_N"/>
</dbReference>
<comment type="catalytic activity">
    <reaction evidence="14 15">
        <text>a 5'-end (N(7)-methyl 5'-triphosphoguanosine)-ribonucleoside in mRNA + H2O = N(7)-methyl-GMP + a 5'-end diphospho-ribonucleoside in mRNA + 2 H(+)</text>
        <dbReference type="Rhea" id="RHEA:65388"/>
        <dbReference type="Rhea" id="RHEA-COMP:17165"/>
        <dbReference type="Rhea" id="RHEA-COMP:17167"/>
        <dbReference type="ChEBI" id="CHEBI:15377"/>
        <dbReference type="ChEBI" id="CHEBI:15378"/>
        <dbReference type="ChEBI" id="CHEBI:58285"/>
        <dbReference type="ChEBI" id="CHEBI:156461"/>
        <dbReference type="ChEBI" id="CHEBI:167616"/>
        <dbReference type="EC" id="3.6.1.59"/>
    </reaction>
</comment>
<dbReference type="GeneID" id="105342540"/>
<comment type="similarity">
    <text evidence="3 15">Belongs to the HIT family.</text>
</comment>
<dbReference type="PIRSF" id="PIRSF028973">
    <property type="entry name" value="Scavenger_mRNA_decap_enz"/>
    <property type="match status" value="1"/>
</dbReference>
<dbReference type="Pfam" id="PF05652">
    <property type="entry name" value="DcpS"/>
    <property type="match status" value="1"/>
</dbReference>
<organism evidence="18 19">
    <name type="scientific">Magallana gigas</name>
    <name type="common">Pacific oyster</name>
    <name type="synonym">Crassostrea gigas</name>
    <dbReference type="NCBI Taxonomy" id="29159"/>
    <lineage>
        <taxon>Eukaryota</taxon>
        <taxon>Metazoa</taxon>
        <taxon>Spiralia</taxon>
        <taxon>Lophotrochozoa</taxon>
        <taxon>Mollusca</taxon>
        <taxon>Bivalvia</taxon>
        <taxon>Autobranchia</taxon>
        <taxon>Pteriomorphia</taxon>
        <taxon>Ostreida</taxon>
        <taxon>Ostreoidea</taxon>
        <taxon>Ostreidae</taxon>
        <taxon>Magallana</taxon>
    </lineage>
</organism>
<evidence type="ECO:0000313" key="19">
    <source>
        <dbReference type="Proteomes" id="UP000005408"/>
    </source>
</evidence>
<dbReference type="GO" id="GO:0000340">
    <property type="term" value="F:RNA 7-methylguanosine cap binding"/>
    <property type="evidence" value="ECO:0007669"/>
    <property type="project" value="UniProtKB-UniRule"/>
</dbReference>
<dbReference type="GO" id="GO:0140932">
    <property type="term" value="F:5'-(N(7)-methyl 5'-triphosphoguanosine)-[mRNA] diphosphatase activity"/>
    <property type="evidence" value="ECO:0007669"/>
    <property type="project" value="UniProtKB-EC"/>
</dbReference>
<accession>A0A8W8LPR0</accession>
<evidence type="ECO:0000256" key="6">
    <source>
        <dbReference type="ARBA" id="ARBA00015636"/>
    </source>
</evidence>
<feature type="binding site" evidence="17">
    <location>
        <position position="158"/>
    </location>
    <ligand>
        <name>substrate</name>
    </ligand>
</feature>
<evidence type="ECO:0000256" key="2">
    <source>
        <dbReference type="ARBA" id="ARBA00004496"/>
    </source>
</evidence>
<feature type="binding site" evidence="17">
    <location>
        <position position="180"/>
    </location>
    <ligand>
        <name>substrate</name>
    </ligand>
</feature>
<dbReference type="EnsemblMetazoa" id="G29406.1">
    <property type="protein sequence ID" value="G29406.1:cds"/>
    <property type="gene ID" value="G29406"/>
</dbReference>
<evidence type="ECO:0000256" key="16">
    <source>
        <dbReference type="PIRSR" id="PIRSR028973-1"/>
    </source>
</evidence>
<dbReference type="OMA" id="HVHINPI"/>
<comment type="subunit">
    <text evidence="4">Homodimer. Associates with components of the exosome multienzyme ribonuclease complex, such as EXOSC3 and EXOSC4. Interacts with NDOR1.</text>
</comment>
<evidence type="ECO:0000256" key="13">
    <source>
        <dbReference type="ARBA" id="ARBA00023242"/>
    </source>
</evidence>
<dbReference type="SUPFAM" id="SSF102860">
    <property type="entry name" value="mRNA decapping enzyme DcpS N-terminal domain"/>
    <property type="match status" value="1"/>
</dbReference>
<evidence type="ECO:0000256" key="3">
    <source>
        <dbReference type="ARBA" id="ARBA00010208"/>
    </source>
</evidence>
<dbReference type="GO" id="GO:0000932">
    <property type="term" value="C:P-body"/>
    <property type="evidence" value="ECO:0007669"/>
    <property type="project" value="TreeGrafter"/>
</dbReference>
<dbReference type="SUPFAM" id="SSF54197">
    <property type="entry name" value="HIT-like"/>
    <property type="match status" value="1"/>
</dbReference>
<dbReference type="InterPro" id="IPR036265">
    <property type="entry name" value="HIT-like_sf"/>
</dbReference>
<dbReference type="GO" id="GO:0008380">
    <property type="term" value="P:RNA splicing"/>
    <property type="evidence" value="ECO:0007669"/>
    <property type="project" value="UniProtKB-KW"/>
</dbReference>
<dbReference type="GO" id="GO:0005634">
    <property type="term" value="C:nucleus"/>
    <property type="evidence" value="ECO:0007669"/>
    <property type="project" value="UniProtKB-SubCell"/>
</dbReference>
<dbReference type="RefSeq" id="XP_011447820.2">
    <property type="nucleotide sequence ID" value="XM_011449518.4"/>
</dbReference>
<protein>
    <recommendedName>
        <fullName evidence="6 15">m7GpppX diphosphatase</fullName>
        <ecNumber evidence="5 15">3.6.1.59</ecNumber>
    </recommendedName>
</protein>
<dbReference type="FunFam" id="3.30.200.40:FF:000001">
    <property type="entry name" value="m7GpppX diphosphatase"/>
    <property type="match status" value="1"/>
</dbReference>
<dbReference type="Pfam" id="PF11969">
    <property type="entry name" value="DcpS_C"/>
    <property type="match status" value="1"/>
</dbReference>
<dbReference type="Gene3D" id="3.30.200.40">
    <property type="entry name" value="Scavenger mRNA decapping enzyme, N-terminal domain"/>
    <property type="match status" value="1"/>
</dbReference>
<evidence type="ECO:0000256" key="12">
    <source>
        <dbReference type="ARBA" id="ARBA00023187"/>
    </source>
</evidence>